<evidence type="ECO:0000313" key="4">
    <source>
        <dbReference type="Proteomes" id="UP000305848"/>
    </source>
</evidence>
<dbReference type="RefSeq" id="WP_137261468.1">
    <property type="nucleotide sequence ID" value="NZ_SZQL01000006.1"/>
</dbReference>
<feature type="domain" description="Response regulatory" evidence="2">
    <location>
        <begin position="5"/>
        <end position="127"/>
    </location>
</feature>
<dbReference type="PROSITE" id="PS50110">
    <property type="entry name" value="RESPONSE_REGULATORY"/>
    <property type="match status" value="1"/>
</dbReference>
<dbReference type="SUPFAM" id="SSF52172">
    <property type="entry name" value="CheY-like"/>
    <property type="match status" value="1"/>
</dbReference>
<dbReference type="InterPro" id="IPR001789">
    <property type="entry name" value="Sig_transdc_resp-reg_receiver"/>
</dbReference>
<evidence type="ECO:0000259" key="2">
    <source>
        <dbReference type="PROSITE" id="PS50110"/>
    </source>
</evidence>
<dbReference type="PANTHER" id="PTHR44520">
    <property type="entry name" value="RESPONSE REGULATOR RCP1-RELATED"/>
    <property type="match status" value="1"/>
</dbReference>
<gene>
    <name evidence="3" type="ORF">FC093_09120</name>
</gene>
<dbReference type="InterPro" id="IPR011006">
    <property type="entry name" value="CheY-like_superfamily"/>
</dbReference>
<accession>A0A4U3L5F4</accession>
<dbReference type="Gene3D" id="3.40.50.2300">
    <property type="match status" value="1"/>
</dbReference>
<evidence type="ECO:0000256" key="1">
    <source>
        <dbReference type="PROSITE-ProRule" id="PRU00169"/>
    </source>
</evidence>
<feature type="modified residue" description="4-aspartylphosphate" evidence="1">
    <location>
        <position position="60"/>
    </location>
</feature>
<reference evidence="3 4" key="1">
    <citation type="submission" date="2019-05" db="EMBL/GenBank/DDBJ databases">
        <title>Panacibacter sp. strain 17mud1-8 Genome sequencing and assembly.</title>
        <authorList>
            <person name="Chhetri G."/>
        </authorList>
    </citation>
    <scope>NUCLEOTIDE SEQUENCE [LARGE SCALE GENOMIC DNA]</scope>
    <source>
        <strain evidence="3 4">17mud1-8</strain>
    </source>
</reference>
<dbReference type="EMBL" id="SZQL01000006">
    <property type="protein sequence ID" value="TKK68847.1"/>
    <property type="molecule type" value="Genomic_DNA"/>
</dbReference>
<dbReference type="AlphaFoldDB" id="A0A4U3L5F4"/>
<keyword evidence="1" id="KW-0597">Phosphoprotein</keyword>
<dbReference type="Pfam" id="PF00072">
    <property type="entry name" value="Response_reg"/>
    <property type="match status" value="1"/>
</dbReference>
<comment type="caution">
    <text evidence="3">The sequence shown here is derived from an EMBL/GenBank/DDBJ whole genome shotgun (WGS) entry which is preliminary data.</text>
</comment>
<proteinExistence type="predicted"/>
<dbReference type="CDD" id="cd17557">
    <property type="entry name" value="REC_Rcp-like"/>
    <property type="match status" value="1"/>
</dbReference>
<name>A0A4U3L5F4_9BACT</name>
<dbReference type="GO" id="GO:0000160">
    <property type="term" value="P:phosphorelay signal transduction system"/>
    <property type="evidence" value="ECO:0007669"/>
    <property type="project" value="InterPro"/>
</dbReference>
<dbReference type="Proteomes" id="UP000305848">
    <property type="component" value="Unassembled WGS sequence"/>
</dbReference>
<protein>
    <submittedName>
        <fullName evidence="3">Response regulator</fullName>
    </submittedName>
</protein>
<dbReference type="InterPro" id="IPR052893">
    <property type="entry name" value="TCS_response_regulator"/>
</dbReference>
<dbReference type="SMART" id="SM00448">
    <property type="entry name" value="REC"/>
    <property type="match status" value="1"/>
</dbReference>
<sequence length="139" mass="15398">MNNTDILYIEDNEDYIGFVIRALKKVDCNINVSIATDGKTALSTVSDTSSNVSYKLILLDIHLPGMTGIELVQKMRAQKALAYTPIIMFSTSDNPKDVEACYKYGANAYLVKPVGIQPLVNTLKSVCDFWLNCNYSCAE</sequence>
<evidence type="ECO:0000313" key="3">
    <source>
        <dbReference type="EMBL" id="TKK68847.1"/>
    </source>
</evidence>
<keyword evidence="4" id="KW-1185">Reference proteome</keyword>
<dbReference type="OrthoDB" id="7631574at2"/>
<organism evidence="3 4">
    <name type="scientific">Ilyomonas limi</name>
    <dbReference type="NCBI Taxonomy" id="2575867"/>
    <lineage>
        <taxon>Bacteria</taxon>
        <taxon>Pseudomonadati</taxon>
        <taxon>Bacteroidota</taxon>
        <taxon>Chitinophagia</taxon>
        <taxon>Chitinophagales</taxon>
        <taxon>Chitinophagaceae</taxon>
        <taxon>Ilyomonas</taxon>
    </lineage>
</organism>